<keyword evidence="2" id="KW-0238">DNA-binding</keyword>
<dbReference type="PROSITE" id="PS50995">
    <property type="entry name" value="HTH_MARR_2"/>
    <property type="match status" value="1"/>
</dbReference>
<evidence type="ECO:0000256" key="1">
    <source>
        <dbReference type="ARBA" id="ARBA00023015"/>
    </source>
</evidence>
<dbReference type="SMART" id="SM00347">
    <property type="entry name" value="HTH_MARR"/>
    <property type="match status" value="1"/>
</dbReference>
<gene>
    <name evidence="5" type="ORF">GCM10010334_74540</name>
</gene>
<dbReference type="Gene3D" id="1.10.10.10">
    <property type="entry name" value="Winged helix-like DNA-binding domain superfamily/Winged helix DNA-binding domain"/>
    <property type="match status" value="1"/>
</dbReference>
<dbReference type="AlphaFoldDB" id="A0A919CEA2"/>
<dbReference type="InterPro" id="IPR036388">
    <property type="entry name" value="WH-like_DNA-bd_sf"/>
</dbReference>
<evidence type="ECO:0000259" key="4">
    <source>
        <dbReference type="PROSITE" id="PS50995"/>
    </source>
</evidence>
<accession>A0A919CEA2</accession>
<comment type="caution">
    <text evidence="5">The sequence shown here is derived from an EMBL/GenBank/DDBJ whole genome shotgun (WGS) entry which is preliminary data.</text>
</comment>
<dbReference type="EMBL" id="BMVC01000022">
    <property type="protein sequence ID" value="GHD14955.1"/>
    <property type="molecule type" value="Genomic_DNA"/>
</dbReference>
<dbReference type="InterPro" id="IPR000835">
    <property type="entry name" value="HTH_MarR-typ"/>
</dbReference>
<dbReference type="GO" id="GO:0003700">
    <property type="term" value="F:DNA-binding transcription factor activity"/>
    <property type="evidence" value="ECO:0007669"/>
    <property type="project" value="InterPro"/>
</dbReference>
<feature type="domain" description="HTH marR-type" evidence="4">
    <location>
        <begin position="15"/>
        <end position="146"/>
    </location>
</feature>
<dbReference type="SUPFAM" id="SSF46785">
    <property type="entry name" value="Winged helix' DNA-binding domain"/>
    <property type="match status" value="1"/>
</dbReference>
<dbReference type="RefSeq" id="WP_189826461.1">
    <property type="nucleotide sequence ID" value="NZ_BMVC01000022.1"/>
</dbReference>
<name>A0A919CEA2_9ACTN</name>
<dbReference type="PANTHER" id="PTHR42756:SF1">
    <property type="entry name" value="TRANSCRIPTIONAL REPRESSOR OF EMRAB OPERON"/>
    <property type="match status" value="1"/>
</dbReference>
<dbReference type="PANTHER" id="PTHR42756">
    <property type="entry name" value="TRANSCRIPTIONAL REGULATOR, MARR"/>
    <property type="match status" value="1"/>
</dbReference>
<evidence type="ECO:0000313" key="5">
    <source>
        <dbReference type="EMBL" id="GHD14955.1"/>
    </source>
</evidence>
<dbReference type="Pfam" id="PF12802">
    <property type="entry name" value="MarR_2"/>
    <property type="match status" value="1"/>
</dbReference>
<dbReference type="InterPro" id="IPR036390">
    <property type="entry name" value="WH_DNA-bd_sf"/>
</dbReference>
<keyword evidence="3" id="KW-0804">Transcription</keyword>
<dbReference type="GO" id="GO:0003677">
    <property type="term" value="F:DNA binding"/>
    <property type="evidence" value="ECO:0007669"/>
    <property type="project" value="UniProtKB-KW"/>
</dbReference>
<proteinExistence type="predicted"/>
<evidence type="ECO:0000313" key="6">
    <source>
        <dbReference type="Proteomes" id="UP000638353"/>
    </source>
</evidence>
<organism evidence="5 6">
    <name type="scientific">Streptomyces finlayi</name>
    <dbReference type="NCBI Taxonomy" id="67296"/>
    <lineage>
        <taxon>Bacteria</taxon>
        <taxon>Bacillati</taxon>
        <taxon>Actinomycetota</taxon>
        <taxon>Actinomycetes</taxon>
        <taxon>Kitasatosporales</taxon>
        <taxon>Streptomycetaceae</taxon>
        <taxon>Streptomyces</taxon>
    </lineage>
</organism>
<protein>
    <recommendedName>
        <fullName evidence="4">HTH marR-type domain-containing protein</fullName>
    </recommendedName>
</protein>
<reference evidence="5" key="2">
    <citation type="submission" date="2020-09" db="EMBL/GenBank/DDBJ databases">
        <authorList>
            <person name="Sun Q."/>
            <person name="Ohkuma M."/>
        </authorList>
    </citation>
    <scope>NUCLEOTIDE SEQUENCE</scope>
    <source>
        <strain evidence="5">JCM 4637</strain>
    </source>
</reference>
<evidence type="ECO:0000256" key="2">
    <source>
        <dbReference type="ARBA" id="ARBA00023125"/>
    </source>
</evidence>
<evidence type="ECO:0000256" key="3">
    <source>
        <dbReference type="ARBA" id="ARBA00023163"/>
    </source>
</evidence>
<reference evidence="5" key="1">
    <citation type="journal article" date="2014" name="Int. J. Syst. Evol. Microbiol.">
        <title>Complete genome sequence of Corynebacterium casei LMG S-19264T (=DSM 44701T), isolated from a smear-ripened cheese.</title>
        <authorList>
            <consortium name="US DOE Joint Genome Institute (JGI-PGF)"/>
            <person name="Walter F."/>
            <person name="Albersmeier A."/>
            <person name="Kalinowski J."/>
            <person name="Ruckert C."/>
        </authorList>
    </citation>
    <scope>NUCLEOTIDE SEQUENCE</scope>
    <source>
        <strain evidence="5">JCM 4637</strain>
    </source>
</reference>
<dbReference type="Proteomes" id="UP000638353">
    <property type="component" value="Unassembled WGS sequence"/>
</dbReference>
<sequence>MTPRDGSTPAHRPEPTVLQAALTHLQCLLVARRSRVNPEGVNWHQYDVLELLRARGSMRPSELSDVLEVSRQTTSKTLRVLKDLKLVQQMTVGEDRRELSTSLTPEGHRFLARIARGHHDVGRLAASVLTEGESALFAELCEKVAAAMESDQAR</sequence>
<keyword evidence="1" id="KW-0805">Transcription regulation</keyword>
<dbReference type="PRINTS" id="PR00598">
    <property type="entry name" value="HTHMARR"/>
</dbReference>